<keyword evidence="2" id="KW-0378">Hydrolase</keyword>
<dbReference type="EMBL" id="CAWYQH010000001">
    <property type="protein sequence ID" value="CAK8671812.1"/>
    <property type="molecule type" value="Genomic_DNA"/>
</dbReference>
<protein>
    <recommendedName>
        <fullName evidence="3">UFSP1/2/DUB catalytic domain-containing protein</fullName>
    </recommendedName>
</protein>
<dbReference type="PANTHER" id="PTHR48153:SF3">
    <property type="entry name" value="INACTIVE UFM1-SPECIFIC PROTEASE 1"/>
    <property type="match status" value="1"/>
</dbReference>
<dbReference type="Proteomes" id="UP001642483">
    <property type="component" value="Unassembled WGS sequence"/>
</dbReference>
<reference evidence="4 5" key="1">
    <citation type="submission" date="2024-02" db="EMBL/GenBank/DDBJ databases">
        <authorList>
            <person name="Daric V."/>
            <person name="Darras S."/>
        </authorList>
    </citation>
    <scope>NUCLEOTIDE SEQUENCE [LARGE SCALE GENOMIC DNA]</scope>
</reference>
<evidence type="ECO:0000256" key="2">
    <source>
        <dbReference type="ARBA" id="ARBA00022801"/>
    </source>
</evidence>
<feature type="domain" description="UFSP1/2/DUB catalytic" evidence="3">
    <location>
        <begin position="25"/>
        <end position="212"/>
    </location>
</feature>
<organism evidence="4 5">
    <name type="scientific">Clavelina lepadiformis</name>
    <name type="common">Light-bulb sea squirt</name>
    <name type="synonym">Ascidia lepadiformis</name>
    <dbReference type="NCBI Taxonomy" id="159417"/>
    <lineage>
        <taxon>Eukaryota</taxon>
        <taxon>Metazoa</taxon>
        <taxon>Chordata</taxon>
        <taxon>Tunicata</taxon>
        <taxon>Ascidiacea</taxon>
        <taxon>Aplousobranchia</taxon>
        <taxon>Clavelinidae</taxon>
        <taxon>Clavelina</taxon>
    </lineage>
</organism>
<dbReference type="SUPFAM" id="SSF54001">
    <property type="entry name" value="Cysteine proteinases"/>
    <property type="match status" value="1"/>
</dbReference>
<evidence type="ECO:0000256" key="1">
    <source>
        <dbReference type="ARBA" id="ARBA00008552"/>
    </source>
</evidence>
<dbReference type="InterPro" id="IPR038765">
    <property type="entry name" value="Papain-like_cys_pep_sf"/>
</dbReference>
<proteinExistence type="inferred from homology"/>
<dbReference type="Pfam" id="PF07910">
    <property type="entry name" value="Peptidase_C78"/>
    <property type="match status" value="1"/>
</dbReference>
<comment type="caution">
    <text evidence="4">The sequence shown here is derived from an EMBL/GenBank/DDBJ whole genome shotgun (WGS) entry which is preliminary data.</text>
</comment>
<dbReference type="Gene3D" id="3.90.70.130">
    <property type="match status" value="1"/>
</dbReference>
<gene>
    <name evidence="4" type="ORF">CVLEPA_LOCUS848</name>
</gene>
<evidence type="ECO:0000259" key="3">
    <source>
        <dbReference type="Pfam" id="PF07910"/>
    </source>
</evidence>
<accession>A0ABP0F0K1</accession>
<dbReference type="PANTHER" id="PTHR48153">
    <property type="entry name" value="UFM1-SPECIFIC PROTEASE 2"/>
    <property type="match status" value="1"/>
</dbReference>
<dbReference type="InterPro" id="IPR012462">
    <property type="entry name" value="UFSP1/2_DUB_cat"/>
</dbReference>
<keyword evidence="5" id="KW-1185">Reference proteome</keyword>
<name>A0ABP0F0K1_CLALP</name>
<sequence length="219" mass="24966">MTVIPDRLLNDVHLSLSTKRTKSVNIKGKYAYYHYCCDDIDDRGWGCGYRTLQTISSWIFYNCRNSSKSNQISVPSILDIQRALVAMEDKTKTFIGSKEWIGSFEICICIDYFYDASCKLHHIPAGEVINAINILKKHFTENSSPVMMGGDTDASSKCILGVAGEYEEDYEILILDPHCCATEISLENLEKQKWIAWHSIHSLSRTSFYNLCLPQVKQK</sequence>
<comment type="similarity">
    <text evidence="1">Belongs to the peptidase C78 family.</text>
</comment>
<evidence type="ECO:0000313" key="5">
    <source>
        <dbReference type="Proteomes" id="UP001642483"/>
    </source>
</evidence>
<evidence type="ECO:0000313" key="4">
    <source>
        <dbReference type="EMBL" id="CAK8671812.1"/>
    </source>
</evidence>